<evidence type="ECO:0000256" key="2">
    <source>
        <dbReference type="ARBA" id="ARBA00022475"/>
    </source>
</evidence>
<dbReference type="InterPro" id="IPR038731">
    <property type="entry name" value="RgtA/B/C-like"/>
</dbReference>
<organism evidence="10 11">
    <name type="scientific">Lichenicola cladoniae</name>
    <dbReference type="NCBI Taxonomy" id="1484109"/>
    <lineage>
        <taxon>Bacteria</taxon>
        <taxon>Pseudomonadati</taxon>
        <taxon>Pseudomonadota</taxon>
        <taxon>Alphaproteobacteria</taxon>
        <taxon>Acetobacterales</taxon>
        <taxon>Acetobacteraceae</taxon>
        <taxon>Lichenicola</taxon>
    </lineage>
</organism>
<evidence type="ECO:0000256" key="4">
    <source>
        <dbReference type="ARBA" id="ARBA00022679"/>
    </source>
</evidence>
<feature type="transmembrane region" description="Helical" evidence="8">
    <location>
        <begin position="416"/>
        <end position="436"/>
    </location>
</feature>
<dbReference type="AlphaFoldDB" id="A0A6M8HV45"/>
<protein>
    <submittedName>
        <fullName evidence="10">Glycosyltransferase family 39 protein</fullName>
    </submittedName>
</protein>
<evidence type="ECO:0000256" key="7">
    <source>
        <dbReference type="ARBA" id="ARBA00023136"/>
    </source>
</evidence>
<dbReference type="Proteomes" id="UP000500767">
    <property type="component" value="Chromosome"/>
</dbReference>
<dbReference type="InterPro" id="IPR050297">
    <property type="entry name" value="LipidA_mod_glycosyltrf_83"/>
</dbReference>
<feature type="transmembrane region" description="Helical" evidence="8">
    <location>
        <begin position="110"/>
        <end position="129"/>
    </location>
</feature>
<proteinExistence type="predicted"/>
<keyword evidence="6 8" id="KW-1133">Transmembrane helix</keyword>
<evidence type="ECO:0000259" key="9">
    <source>
        <dbReference type="Pfam" id="PF13231"/>
    </source>
</evidence>
<dbReference type="GO" id="GO:0010041">
    <property type="term" value="P:response to iron(III) ion"/>
    <property type="evidence" value="ECO:0007669"/>
    <property type="project" value="TreeGrafter"/>
</dbReference>
<keyword evidence="2" id="KW-1003">Cell membrane</keyword>
<feature type="transmembrane region" description="Helical" evidence="8">
    <location>
        <begin position="323"/>
        <end position="345"/>
    </location>
</feature>
<feature type="transmembrane region" description="Helical" evidence="8">
    <location>
        <begin position="269"/>
        <end position="292"/>
    </location>
</feature>
<feature type="transmembrane region" description="Helical" evidence="8">
    <location>
        <begin position="170"/>
        <end position="203"/>
    </location>
</feature>
<feature type="transmembrane region" description="Helical" evidence="8">
    <location>
        <begin position="386"/>
        <end position="409"/>
    </location>
</feature>
<dbReference type="GO" id="GO:0005886">
    <property type="term" value="C:plasma membrane"/>
    <property type="evidence" value="ECO:0007669"/>
    <property type="project" value="UniProtKB-SubCell"/>
</dbReference>
<feature type="transmembrane region" description="Helical" evidence="8">
    <location>
        <begin position="141"/>
        <end position="158"/>
    </location>
</feature>
<feature type="domain" description="Glycosyltransferase RgtA/B/C/D-like" evidence="9">
    <location>
        <begin position="80"/>
        <end position="230"/>
    </location>
</feature>
<comment type="subcellular location">
    <subcellularLocation>
        <location evidence="1">Cell membrane</location>
        <topology evidence="1">Multi-pass membrane protein</topology>
    </subcellularLocation>
</comment>
<dbReference type="PANTHER" id="PTHR33908">
    <property type="entry name" value="MANNOSYLTRANSFERASE YKCB-RELATED"/>
    <property type="match status" value="1"/>
</dbReference>
<keyword evidence="4 10" id="KW-0808">Transferase</keyword>
<evidence type="ECO:0000256" key="3">
    <source>
        <dbReference type="ARBA" id="ARBA00022676"/>
    </source>
</evidence>
<evidence type="ECO:0000256" key="1">
    <source>
        <dbReference type="ARBA" id="ARBA00004651"/>
    </source>
</evidence>
<dbReference type="KEGG" id="lck:HN018_20170"/>
<dbReference type="Pfam" id="PF13231">
    <property type="entry name" value="PMT_2"/>
    <property type="match status" value="1"/>
</dbReference>
<evidence type="ECO:0000256" key="5">
    <source>
        <dbReference type="ARBA" id="ARBA00022692"/>
    </source>
</evidence>
<evidence type="ECO:0000313" key="11">
    <source>
        <dbReference type="Proteomes" id="UP000500767"/>
    </source>
</evidence>
<feature type="transmembrane region" description="Helical" evidence="8">
    <location>
        <begin position="299"/>
        <end position="317"/>
    </location>
</feature>
<gene>
    <name evidence="10" type="ORF">HN018_20170</name>
</gene>
<name>A0A6M8HV45_9PROT</name>
<dbReference type="GO" id="GO:0016763">
    <property type="term" value="F:pentosyltransferase activity"/>
    <property type="evidence" value="ECO:0007669"/>
    <property type="project" value="TreeGrafter"/>
</dbReference>
<evidence type="ECO:0000256" key="8">
    <source>
        <dbReference type="SAM" id="Phobius"/>
    </source>
</evidence>
<evidence type="ECO:0000256" key="6">
    <source>
        <dbReference type="ARBA" id="ARBA00022989"/>
    </source>
</evidence>
<dbReference type="GO" id="GO:0009103">
    <property type="term" value="P:lipopolysaccharide biosynthetic process"/>
    <property type="evidence" value="ECO:0007669"/>
    <property type="project" value="TreeGrafter"/>
</dbReference>
<sequence>MNLTARHYALVAVFVLALFLPGRASLPPLDRDEPRYLEATAQMLRSHDFVDVRFQDQPRYLQPAGIYWLEAAAVAATGTLEQREVWAYRIPTLIAVIISVLLTARLGTALFGIRTGLTGALLLGVSVLMTAEGRMATIDSCLLAAILALQTALLRAWSDRDETRSTPPGIAVLYWAALGIGLMLKGPVMLIPALATPAALALVERRIDWWHRLRPAWGVPLTLAIVLPWCIAIALVSHGLFFKSAVGTNFLGKVASGQQSHGLPPGYHLVIFAIAFWPGSLFAAMAIPFVWMRRHTPQVRFLLCWIVPHWLVFELIATKLPHYVLPTYPAIALLAAASVTQAGGWRPPAALWGRIALAVYGLLWLALGTALTIAGPVLLWRLQHQWLPAAALIPVLSLPLVLLSGWLVVRGRLQDAVMSVAGGAVVVYFGLFWVVLPHLTSIWLSPRIAETVDLVRPCPTSVLASASFSEPSLVFLVGQQTRLVNAAGAADFLESDRSCGLALIGTRDEAAFRARLATHDIAVRQLALIGGINYSTGKHLDLKLFKVER</sequence>
<keyword evidence="7 8" id="KW-0472">Membrane</keyword>
<keyword evidence="11" id="KW-1185">Reference proteome</keyword>
<dbReference type="RefSeq" id="WP_171833723.1">
    <property type="nucleotide sequence ID" value="NZ_CP053708.1"/>
</dbReference>
<evidence type="ECO:0000313" key="10">
    <source>
        <dbReference type="EMBL" id="QKE92041.1"/>
    </source>
</evidence>
<dbReference type="PANTHER" id="PTHR33908:SF3">
    <property type="entry name" value="UNDECAPRENYL PHOSPHATE-ALPHA-4-AMINO-4-DEOXY-L-ARABINOSE ARABINOSYL TRANSFERASE"/>
    <property type="match status" value="1"/>
</dbReference>
<reference evidence="10 11" key="1">
    <citation type="journal article" date="2014" name="World J. Microbiol. Biotechnol.">
        <title>Biodiversity and physiological characteristics of Antarctic and Arctic lichens-associated bacteria.</title>
        <authorList>
            <person name="Lee Y.M."/>
            <person name="Kim E.H."/>
            <person name="Lee H.K."/>
            <person name="Hong S.G."/>
        </authorList>
    </citation>
    <scope>NUCLEOTIDE SEQUENCE [LARGE SCALE GENOMIC DNA]</scope>
    <source>
        <strain evidence="10 11">PAMC 26569</strain>
    </source>
</reference>
<feature type="transmembrane region" description="Helical" evidence="8">
    <location>
        <begin position="215"/>
        <end position="241"/>
    </location>
</feature>
<feature type="transmembrane region" description="Helical" evidence="8">
    <location>
        <begin position="86"/>
        <end position="104"/>
    </location>
</feature>
<dbReference type="EMBL" id="CP053708">
    <property type="protein sequence ID" value="QKE92041.1"/>
    <property type="molecule type" value="Genomic_DNA"/>
</dbReference>
<keyword evidence="3" id="KW-0328">Glycosyltransferase</keyword>
<keyword evidence="5 8" id="KW-0812">Transmembrane</keyword>
<feature type="transmembrane region" description="Helical" evidence="8">
    <location>
        <begin position="357"/>
        <end position="380"/>
    </location>
</feature>
<accession>A0A6M8HV45</accession>